<evidence type="ECO:0000313" key="1">
    <source>
        <dbReference type="EMBL" id="JAI07821.1"/>
    </source>
</evidence>
<name>A0A0E9Y158_ANGAN</name>
<organism evidence="1">
    <name type="scientific">Anguilla anguilla</name>
    <name type="common">European freshwater eel</name>
    <name type="synonym">Muraena anguilla</name>
    <dbReference type="NCBI Taxonomy" id="7936"/>
    <lineage>
        <taxon>Eukaryota</taxon>
        <taxon>Metazoa</taxon>
        <taxon>Chordata</taxon>
        <taxon>Craniata</taxon>
        <taxon>Vertebrata</taxon>
        <taxon>Euteleostomi</taxon>
        <taxon>Actinopterygii</taxon>
        <taxon>Neopterygii</taxon>
        <taxon>Teleostei</taxon>
        <taxon>Anguilliformes</taxon>
        <taxon>Anguillidae</taxon>
        <taxon>Anguilla</taxon>
    </lineage>
</organism>
<sequence length="18" mass="2226">MNVEMWRLLIRRCCTVAM</sequence>
<protein>
    <submittedName>
        <fullName evidence="1">Uncharacterized protein</fullName>
    </submittedName>
</protein>
<dbReference type="AlphaFoldDB" id="A0A0E9Y158"/>
<dbReference type="EMBL" id="GBXM01000757">
    <property type="protein sequence ID" value="JAI07821.1"/>
    <property type="molecule type" value="Transcribed_RNA"/>
</dbReference>
<accession>A0A0E9Y158</accession>
<reference evidence="1" key="2">
    <citation type="journal article" date="2015" name="Fish Shellfish Immunol.">
        <title>Early steps in the European eel (Anguilla anguilla)-Vibrio vulnificus interaction in the gills: Role of the RtxA13 toxin.</title>
        <authorList>
            <person name="Callol A."/>
            <person name="Pajuelo D."/>
            <person name="Ebbesson L."/>
            <person name="Teles M."/>
            <person name="MacKenzie S."/>
            <person name="Amaro C."/>
        </authorList>
    </citation>
    <scope>NUCLEOTIDE SEQUENCE</scope>
</reference>
<proteinExistence type="predicted"/>
<reference evidence="1" key="1">
    <citation type="submission" date="2014-11" db="EMBL/GenBank/DDBJ databases">
        <authorList>
            <person name="Amaro Gonzalez C."/>
        </authorList>
    </citation>
    <scope>NUCLEOTIDE SEQUENCE</scope>
</reference>